<accession>V8PCR4</accession>
<name>V8PCR4_OPHHA</name>
<feature type="repeat" description="ANK" evidence="9">
    <location>
        <begin position="576"/>
        <end position="609"/>
    </location>
</feature>
<dbReference type="PANTHER" id="PTHR46677:SF1">
    <property type="entry name" value="SMC5-SMC6 COMPLEX LOCALIZATION FACTOR PROTEIN 1"/>
    <property type="match status" value="1"/>
</dbReference>
<dbReference type="Proteomes" id="UP000018936">
    <property type="component" value="Unassembled WGS sequence"/>
</dbReference>
<reference evidence="11 12" key="1">
    <citation type="journal article" date="2013" name="Proc. Natl. Acad. Sci. U.S.A.">
        <title>The king cobra genome reveals dynamic gene evolution and adaptation in the snake venom system.</title>
        <authorList>
            <person name="Vonk F.J."/>
            <person name="Casewell N.R."/>
            <person name="Henkel C.V."/>
            <person name="Heimberg A.M."/>
            <person name="Jansen H.J."/>
            <person name="McCleary R.J."/>
            <person name="Kerkkamp H.M."/>
            <person name="Vos R.A."/>
            <person name="Guerreiro I."/>
            <person name="Calvete J.J."/>
            <person name="Wuster W."/>
            <person name="Woods A.E."/>
            <person name="Logan J.M."/>
            <person name="Harrison R.A."/>
            <person name="Castoe T.A."/>
            <person name="de Koning A.P."/>
            <person name="Pollock D.D."/>
            <person name="Yandell M."/>
            <person name="Calderon D."/>
            <person name="Renjifo C."/>
            <person name="Currier R.B."/>
            <person name="Salgado D."/>
            <person name="Pla D."/>
            <person name="Sanz L."/>
            <person name="Hyder A.S."/>
            <person name="Ribeiro J.M."/>
            <person name="Arntzen J.W."/>
            <person name="van den Thillart G.E."/>
            <person name="Boetzer M."/>
            <person name="Pirovano W."/>
            <person name="Dirks R.P."/>
            <person name="Spaink H.P."/>
            <person name="Duboule D."/>
            <person name="McGlinn E."/>
            <person name="Kini R.M."/>
            <person name="Richardson M.K."/>
        </authorList>
    </citation>
    <scope>NUCLEOTIDE SEQUENCE</scope>
    <source>
        <tissue evidence="11">Blood</tissue>
    </source>
</reference>
<keyword evidence="3" id="KW-0963">Cytoplasm</keyword>
<evidence type="ECO:0000256" key="5">
    <source>
        <dbReference type="ARBA" id="ARBA00022763"/>
    </source>
</evidence>
<evidence type="ECO:0000256" key="2">
    <source>
        <dbReference type="ARBA" id="ARBA00004300"/>
    </source>
</evidence>
<evidence type="ECO:0000313" key="11">
    <source>
        <dbReference type="EMBL" id="ETE71798.1"/>
    </source>
</evidence>
<feature type="repeat" description="ANK" evidence="9">
    <location>
        <begin position="639"/>
        <end position="671"/>
    </location>
</feature>
<sequence length="1045" mass="119927">KKPCKSEKFLAACAAGKWVLTKDYVINSAESGRWLDETTYEWGYKIKNDSLYSPQMQSAPKRWREKLSCSGATGAFHRWNVVLFIMSGNKRKDSLIRVLKAGKANIYTALSTPKDITHNEIKSNTEEYQKKNVKYEQESREAMVDMQFDEMKNALIKHIYYQQLANAPCSRGNKILEELVDDHFLPIAITEFFSGKDSIPPAKLIHSLLQHILQGNSDPTLSVQFFHIMYTLLEHNPPWKSPSMLRYYLEILQCPVCKNGTWSLMEMLVRSCLYHNNTCHSVMDPKTTDVDRTFHKKLLTFVMNLFEAEVLALTRRLYEGSDSHNPLVMPQTVVLNTFWLGNDSVLFNHQINILIDWVIYSYREKYRTIDVFKHKTSELLNAVLGAVVEYWIISGFIMDRNVLPSVADDLASYIAISCDDFSYEELKVFISSIPSLWLEMFVAEAVFKNLYFQNSTLLPNELLSLQKMTKMSLLQQVSCYLPTLQAGMYEKGKMQKEKKKKIGQWPCSESQRALLMLSGNKQNQTKVLPDVPVQTKDNSAHLPKNIERKTKPTVLHGKENCHSSANQINVHRINLKGETALHIACKSNNVKKLIRLLTVPGIDINVKDTISHPNDYERTPQYGFCCFLKLLIIYNSDYAGWTPLHEACNHGSTVCVREILQHCPEVNLFSQVDGVTPLHDALSNGHVEIAELLLQHGGSILLQQKDSKGKLPLDYIKCPTTKQRLLNIVKSEQTVEEFHAQVQNYFYNQRKELWISLFCKMLLNLCSVYDLFRPFPITFKNLGCSDPFLVTDDCYALNMNSSNHWLVDIYFRELETFQKLPGYLQKTIEDLKNDPEEQKQPFFTMLQQIIITIQVSGSCLTDKLLESSGGESLYLPQTRTMYLSGMKYRMTVNTQRATMASQLKNGIVQLNVLNEKLIDQKYNSITGKKNPKQQQLILVNLTKETLVVTIEEFNDGIYLQCLSGGKLTVIIHINHRIKINVAKNDIKSIDTDLNIEKKSKKKFVILQHEQSLHFAIDKTGTEDMRDTHDSFKATKIFIVSHSTEI</sequence>
<comment type="caution">
    <text evidence="11">The sequence shown here is derived from an EMBL/GenBank/DDBJ whole genome shotgun (WGS) entry which is preliminary data.</text>
</comment>
<dbReference type="SUPFAM" id="SSF48403">
    <property type="entry name" value="Ankyrin repeat"/>
    <property type="match status" value="1"/>
</dbReference>
<evidence type="ECO:0000313" key="12">
    <source>
        <dbReference type="Proteomes" id="UP000018936"/>
    </source>
</evidence>
<protein>
    <submittedName>
        <fullName evidence="11">Ankyrin repeat domain-containing protein 32</fullName>
    </submittedName>
</protein>
<dbReference type="PANTHER" id="PTHR46677">
    <property type="entry name" value="SMC5-SMC6 COMPLEX LOCALIZATION FACTOR PROTEIN 1"/>
    <property type="match status" value="1"/>
</dbReference>
<dbReference type="Gene3D" id="1.25.40.20">
    <property type="entry name" value="Ankyrin repeat-containing domain"/>
    <property type="match status" value="1"/>
</dbReference>
<feature type="non-terminal residue" evidence="11">
    <location>
        <position position="1"/>
    </location>
</feature>
<dbReference type="SUPFAM" id="SSF52113">
    <property type="entry name" value="BRCT domain"/>
    <property type="match status" value="1"/>
</dbReference>
<evidence type="ECO:0000256" key="6">
    <source>
        <dbReference type="ARBA" id="ARBA00023204"/>
    </source>
</evidence>
<feature type="repeat" description="ANK" evidence="9">
    <location>
        <begin position="673"/>
        <end position="705"/>
    </location>
</feature>
<evidence type="ECO:0000256" key="8">
    <source>
        <dbReference type="ARBA" id="ARBA00023242"/>
    </source>
</evidence>
<feature type="non-terminal residue" evidence="11">
    <location>
        <position position="1045"/>
    </location>
</feature>
<dbReference type="SMART" id="SM00248">
    <property type="entry name" value="ANK"/>
    <property type="match status" value="3"/>
</dbReference>
<dbReference type="InterPro" id="IPR036770">
    <property type="entry name" value="Ankyrin_rpt-contain_sf"/>
</dbReference>
<dbReference type="InterPro" id="IPR042479">
    <property type="entry name" value="Slf1"/>
</dbReference>
<evidence type="ECO:0000256" key="4">
    <source>
        <dbReference type="ARBA" id="ARBA00022737"/>
    </source>
</evidence>
<keyword evidence="12" id="KW-1185">Reference proteome</keyword>
<keyword evidence="4" id="KW-0677">Repeat</keyword>
<evidence type="ECO:0000256" key="3">
    <source>
        <dbReference type="ARBA" id="ARBA00022490"/>
    </source>
</evidence>
<evidence type="ECO:0000256" key="9">
    <source>
        <dbReference type="PROSITE-ProRule" id="PRU00023"/>
    </source>
</evidence>
<gene>
    <name evidence="11" type="primary">ANKRD32</name>
    <name evidence="11" type="ORF">L345_02378</name>
</gene>
<dbReference type="Pfam" id="PF12796">
    <property type="entry name" value="Ank_2"/>
    <property type="match status" value="1"/>
</dbReference>
<comment type="subcellular location">
    <subcellularLocation>
        <location evidence="2">Cytoplasm</location>
        <location evidence="2">Cytoskeleton</location>
        <location evidence="2">Microtubule organizing center</location>
        <location evidence="2">Centrosome</location>
    </subcellularLocation>
    <subcellularLocation>
        <location evidence="1">Nucleus</location>
    </subcellularLocation>
</comment>
<dbReference type="Pfam" id="PF23294">
    <property type="entry name" value="BRCT_TopB1_SLF1"/>
    <property type="match status" value="1"/>
</dbReference>
<keyword evidence="7" id="KW-0206">Cytoskeleton</keyword>
<keyword evidence="9" id="KW-0040">ANK repeat</keyword>
<dbReference type="EMBL" id="AZIM01000311">
    <property type="protein sequence ID" value="ETE71798.1"/>
    <property type="molecule type" value="Genomic_DNA"/>
</dbReference>
<keyword evidence="6" id="KW-0234">DNA repair</keyword>
<dbReference type="GO" id="GO:0006281">
    <property type="term" value="P:DNA repair"/>
    <property type="evidence" value="ECO:0007669"/>
    <property type="project" value="UniProtKB-KW"/>
</dbReference>
<evidence type="ECO:0000259" key="10">
    <source>
        <dbReference type="Pfam" id="PF23294"/>
    </source>
</evidence>
<evidence type="ECO:0000256" key="7">
    <source>
        <dbReference type="ARBA" id="ARBA00023212"/>
    </source>
</evidence>
<dbReference type="OrthoDB" id="273147at2759"/>
<dbReference type="InterPro" id="IPR057595">
    <property type="entry name" value="TopB1_SLF1_BRCT"/>
</dbReference>
<keyword evidence="5" id="KW-0227">DNA damage</keyword>
<dbReference type="AlphaFoldDB" id="V8PCR4"/>
<dbReference type="Gene3D" id="3.40.50.10190">
    <property type="entry name" value="BRCT domain"/>
    <property type="match status" value="2"/>
</dbReference>
<dbReference type="GO" id="GO:2000781">
    <property type="term" value="P:positive regulation of double-strand break repair"/>
    <property type="evidence" value="ECO:0007669"/>
    <property type="project" value="InterPro"/>
</dbReference>
<feature type="domain" description="TopBP1/SLF1 BRCT" evidence="10">
    <location>
        <begin position="74"/>
        <end position="136"/>
    </location>
</feature>
<dbReference type="Pfam" id="PF13606">
    <property type="entry name" value="Ank_3"/>
    <property type="match status" value="1"/>
</dbReference>
<proteinExistence type="predicted"/>
<dbReference type="InterPro" id="IPR002110">
    <property type="entry name" value="Ankyrin_rpt"/>
</dbReference>
<dbReference type="GO" id="GO:0035861">
    <property type="term" value="C:site of double-strand break"/>
    <property type="evidence" value="ECO:0007669"/>
    <property type="project" value="TreeGrafter"/>
</dbReference>
<organism evidence="11 12">
    <name type="scientific">Ophiophagus hannah</name>
    <name type="common">King cobra</name>
    <name type="synonym">Naja hannah</name>
    <dbReference type="NCBI Taxonomy" id="8665"/>
    <lineage>
        <taxon>Eukaryota</taxon>
        <taxon>Metazoa</taxon>
        <taxon>Chordata</taxon>
        <taxon>Craniata</taxon>
        <taxon>Vertebrata</taxon>
        <taxon>Euteleostomi</taxon>
        <taxon>Lepidosauria</taxon>
        <taxon>Squamata</taxon>
        <taxon>Bifurcata</taxon>
        <taxon>Unidentata</taxon>
        <taxon>Episquamata</taxon>
        <taxon>Toxicofera</taxon>
        <taxon>Serpentes</taxon>
        <taxon>Colubroidea</taxon>
        <taxon>Elapidae</taxon>
        <taxon>Elapinae</taxon>
        <taxon>Ophiophagus</taxon>
    </lineage>
</organism>
<dbReference type="InterPro" id="IPR036420">
    <property type="entry name" value="BRCT_dom_sf"/>
</dbReference>
<dbReference type="GO" id="GO:0005634">
    <property type="term" value="C:nucleus"/>
    <property type="evidence" value="ECO:0007669"/>
    <property type="project" value="UniProtKB-SubCell"/>
</dbReference>
<keyword evidence="8" id="KW-0539">Nucleus</keyword>
<dbReference type="GO" id="GO:1990166">
    <property type="term" value="P:protein localization to site of double-strand break"/>
    <property type="evidence" value="ECO:0007669"/>
    <property type="project" value="TreeGrafter"/>
</dbReference>
<dbReference type="PROSITE" id="PS50088">
    <property type="entry name" value="ANK_REPEAT"/>
    <property type="match status" value="3"/>
</dbReference>
<dbReference type="GO" id="GO:0005813">
    <property type="term" value="C:centrosome"/>
    <property type="evidence" value="ECO:0007669"/>
    <property type="project" value="UniProtKB-SubCell"/>
</dbReference>
<evidence type="ECO:0000256" key="1">
    <source>
        <dbReference type="ARBA" id="ARBA00004123"/>
    </source>
</evidence>
<dbReference type="PROSITE" id="PS50297">
    <property type="entry name" value="ANK_REP_REGION"/>
    <property type="match status" value="2"/>
</dbReference>